<evidence type="ECO:0000313" key="2">
    <source>
        <dbReference type="Proteomes" id="UP000607653"/>
    </source>
</evidence>
<evidence type="ECO:0000313" key="1">
    <source>
        <dbReference type="EMBL" id="DAD45046.1"/>
    </source>
</evidence>
<gene>
    <name evidence="1" type="ORF">HUJ06_003276</name>
</gene>
<reference evidence="1 2" key="1">
    <citation type="journal article" date="2020" name="Mol. Biol. Evol.">
        <title>Distinct Expression and Methylation Patterns for Genes with Different Fates following a Single Whole-Genome Duplication in Flowering Plants.</title>
        <authorList>
            <person name="Shi T."/>
            <person name="Rahmani R.S."/>
            <person name="Gugger P.F."/>
            <person name="Wang M."/>
            <person name="Li H."/>
            <person name="Zhang Y."/>
            <person name="Li Z."/>
            <person name="Wang Q."/>
            <person name="Van de Peer Y."/>
            <person name="Marchal K."/>
            <person name="Chen J."/>
        </authorList>
    </citation>
    <scope>NUCLEOTIDE SEQUENCE [LARGE SCALE GENOMIC DNA]</scope>
    <source>
        <tissue evidence="1">Leaf</tissue>
    </source>
</reference>
<comment type="caution">
    <text evidence="1">The sequence shown here is derived from an EMBL/GenBank/DDBJ whole genome shotgun (WGS) entry which is preliminary data.</text>
</comment>
<accession>A0A822ZQ39</accession>
<dbReference type="EMBL" id="DUZY01000007">
    <property type="protein sequence ID" value="DAD45046.1"/>
    <property type="molecule type" value="Genomic_DNA"/>
</dbReference>
<name>A0A822ZQ39_NELNU</name>
<protein>
    <submittedName>
        <fullName evidence="1">Uncharacterized protein</fullName>
    </submittedName>
</protein>
<dbReference type="AlphaFoldDB" id="A0A822ZQ39"/>
<dbReference type="Proteomes" id="UP000607653">
    <property type="component" value="Unassembled WGS sequence"/>
</dbReference>
<organism evidence="1 2">
    <name type="scientific">Nelumbo nucifera</name>
    <name type="common">Sacred lotus</name>
    <dbReference type="NCBI Taxonomy" id="4432"/>
    <lineage>
        <taxon>Eukaryota</taxon>
        <taxon>Viridiplantae</taxon>
        <taxon>Streptophyta</taxon>
        <taxon>Embryophyta</taxon>
        <taxon>Tracheophyta</taxon>
        <taxon>Spermatophyta</taxon>
        <taxon>Magnoliopsida</taxon>
        <taxon>Proteales</taxon>
        <taxon>Nelumbonaceae</taxon>
        <taxon>Nelumbo</taxon>
    </lineage>
</organism>
<proteinExistence type="predicted"/>
<keyword evidence="2" id="KW-1185">Reference proteome</keyword>
<sequence>MNSHAFHSSKIIEEIPKKCCKEPENRIIDVSRCEEMSLSGIKELDALIYQLKELTNLIQLELIGLECWTVCFQLQTIGANCRHMVEVGLRQE</sequence>